<dbReference type="InterPro" id="IPR036397">
    <property type="entry name" value="RNaseH_sf"/>
</dbReference>
<dbReference type="PANTHER" id="PTHR22891">
    <property type="entry name" value="EUKARYOTIC TRANSLATION INITIATION FACTOR 2C"/>
    <property type="match status" value="1"/>
</dbReference>
<dbReference type="InterPro" id="IPR057272">
    <property type="entry name" value="Piwi_nem"/>
</dbReference>
<dbReference type="InterPro" id="IPR036085">
    <property type="entry name" value="PAZ_dom_sf"/>
</dbReference>
<feature type="domain" description="Piwi" evidence="3">
    <location>
        <begin position="598"/>
        <end position="848"/>
    </location>
</feature>
<dbReference type="Proteomes" id="UP000005237">
    <property type="component" value="Unassembled WGS sequence"/>
</dbReference>
<feature type="domain" description="PAZ" evidence="2">
    <location>
        <begin position="273"/>
        <end position="388"/>
    </location>
</feature>
<accession>A0A8R1HPD3</accession>
<dbReference type="CDD" id="cd02826">
    <property type="entry name" value="Piwi-like"/>
    <property type="match status" value="1"/>
</dbReference>
<dbReference type="InterPro" id="IPR003165">
    <property type="entry name" value="Piwi"/>
</dbReference>
<dbReference type="SUPFAM" id="SSF101690">
    <property type="entry name" value="PAZ domain"/>
    <property type="match status" value="1"/>
</dbReference>
<dbReference type="GO" id="GO:0003723">
    <property type="term" value="F:RNA binding"/>
    <property type="evidence" value="ECO:0007669"/>
    <property type="project" value="InterPro"/>
</dbReference>
<dbReference type="Gene3D" id="3.30.420.10">
    <property type="entry name" value="Ribonuclease H-like superfamily/Ribonuclease H"/>
    <property type="match status" value="1"/>
</dbReference>
<dbReference type="InterPro" id="IPR003100">
    <property type="entry name" value="PAZ_dom"/>
</dbReference>
<dbReference type="SMART" id="SM00950">
    <property type="entry name" value="Piwi"/>
    <property type="match status" value="1"/>
</dbReference>
<dbReference type="OMA" id="NDIPRTC"/>
<evidence type="ECO:0000313" key="5">
    <source>
        <dbReference type="Proteomes" id="UP000005237"/>
    </source>
</evidence>
<dbReference type="Pfam" id="PF02171">
    <property type="entry name" value="Piwi"/>
    <property type="match status" value="1"/>
</dbReference>
<dbReference type="Gene3D" id="2.170.260.10">
    <property type="entry name" value="paz domain"/>
    <property type="match status" value="1"/>
</dbReference>
<sequence>MAAQLAEQIGAIQVNETSQPAPIYGMKPLAAKKPKEKNVEGTPVDVITNIKKLTISKNLSIFKYSVKVIHYYKSIQYGEKAIEISKSTLKGKEHEQNKEYCHVAFLKAIRQCDQLKGGNLYYDRQASLFTFTRFSDENEINITLTGSDICSRDAFIRCEFSLKKVDESFQTTSNDIPRTCNICPALIDRTPLEALNLIISCSAIDNPNVYTNDDCTHYLYNTDKVKTVKGVGGKTSVVGVKTSVKTLEGAGNAPCLYLVLELKNSFFHPNNTSLLNVLSSYPDFKPDIRSNSTFICKNRHAFVGMKVTRNYGKNKSLGNEGAIVNIRGVGLSAAECKIVVNNEQTTVEKYFKDRYNIVLKYPKLFTIEARGKFGNSEYIPVELLNVCNFQIVTTEQMSKKEQESLIALSAAKPHLRRATTEAVAKEVGLLSSSINEFLKVADQSERVKGVVLPKPTILFGQGRKVDWGALARTGNKKPDTDFMDVGQFFQPAQCLNWEVVFNEGGELEGAISQLVSAMTISGMKVQPPKVTFIRNEDLKTVFENAKAKNCELLVFITDKSCNYHLEIKSLEQKFQILTQDIGYATAEKLFFSKDTKKNIVNKLNMKLGGINYVIETPYFKDTKLVIGFESSQFGGLNSPTTVGYSANMSNHFQKFTGGYHYVKRSSDVYGPILKDIVFRILTTLKANKQRARPQEMFIYFSGVTEGQFAQINEVYMPAVKDACRMIGNNFQPHITLIAATKKHIERFFGTDPTVGICNLKAGTAIYETVVSSVLSEFYLASAVARQGTIKTTKFTIVSTTNQKEPLYSLMKLTNDLCFLHEIIYHPVGLPPPLYLAGELSKRGAKLYSFRVSEFDKESRENLEFINQELGYSGRKLAGLRFNA</sequence>
<evidence type="ECO:0000259" key="2">
    <source>
        <dbReference type="PROSITE" id="PS50821"/>
    </source>
</evidence>
<dbReference type="AlphaFoldDB" id="A0A8R1HPD3"/>
<dbReference type="CDD" id="cd02846">
    <property type="entry name" value="PAZ_argonaute_like"/>
    <property type="match status" value="1"/>
</dbReference>
<evidence type="ECO:0000256" key="1">
    <source>
        <dbReference type="RuleBase" id="RU361178"/>
    </source>
</evidence>
<keyword evidence="5" id="KW-1185">Reference proteome</keyword>
<dbReference type="PROSITE" id="PS50822">
    <property type="entry name" value="PIWI"/>
    <property type="match status" value="1"/>
</dbReference>
<dbReference type="InterPro" id="IPR012337">
    <property type="entry name" value="RNaseH-like_sf"/>
</dbReference>
<reference evidence="4" key="2">
    <citation type="submission" date="2022-06" db="UniProtKB">
        <authorList>
            <consortium name="EnsemblMetazoa"/>
        </authorList>
    </citation>
    <scope>IDENTIFICATION</scope>
    <source>
        <strain evidence="4">DF5081</strain>
    </source>
</reference>
<dbReference type="Gene3D" id="3.40.50.2300">
    <property type="match status" value="1"/>
</dbReference>
<evidence type="ECO:0000313" key="4">
    <source>
        <dbReference type="EnsemblMetazoa" id="CJA07856.1"/>
    </source>
</evidence>
<reference evidence="5" key="1">
    <citation type="submission" date="2010-08" db="EMBL/GenBank/DDBJ databases">
        <authorList>
            <consortium name="Caenorhabditis japonica Sequencing Consortium"/>
            <person name="Wilson R.K."/>
        </authorList>
    </citation>
    <scope>NUCLEOTIDE SEQUENCE [LARGE SCALE GENOMIC DNA]</scope>
    <source>
        <strain evidence="5">DF5081</strain>
    </source>
</reference>
<name>A0A8R1HPD3_CAEJA</name>
<dbReference type="EnsemblMetazoa" id="CJA07856.1">
    <property type="protein sequence ID" value="CJA07856.1"/>
    <property type="gene ID" value="WBGene00127060"/>
</dbReference>
<protein>
    <recommendedName>
        <fullName evidence="6">Piwi domain-containing protein</fullName>
    </recommendedName>
</protein>
<dbReference type="SUPFAM" id="SSF53098">
    <property type="entry name" value="Ribonuclease H-like"/>
    <property type="match status" value="1"/>
</dbReference>
<comment type="similarity">
    <text evidence="1">Belongs to the argonaute family.</text>
</comment>
<organism evidence="4 5">
    <name type="scientific">Caenorhabditis japonica</name>
    <dbReference type="NCBI Taxonomy" id="281687"/>
    <lineage>
        <taxon>Eukaryota</taxon>
        <taxon>Metazoa</taxon>
        <taxon>Ecdysozoa</taxon>
        <taxon>Nematoda</taxon>
        <taxon>Chromadorea</taxon>
        <taxon>Rhabditida</taxon>
        <taxon>Rhabditina</taxon>
        <taxon>Rhabditomorpha</taxon>
        <taxon>Rhabditoidea</taxon>
        <taxon>Rhabditidae</taxon>
        <taxon>Peloderinae</taxon>
        <taxon>Caenorhabditis</taxon>
    </lineage>
</organism>
<dbReference type="PROSITE" id="PS50821">
    <property type="entry name" value="PAZ"/>
    <property type="match status" value="1"/>
</dbReference>
<dbReference type="SMART" id="SM00949">
    <property type="entry name" value="PAZ"/>
    <property type="match status" value="1"/>
</dbReference>
<evidence type="ECO:0008006" key="6">
    <source>
        <dbReference type="Google" id="ProtNLM"/>
    </source>
</evidence>
<dbReference type="Pfam" id="PF02170">
    <property type="entry name" value="PAZ"/>
    <property type="match status" value="1"/>
</dbReference>
<proteinExistence type="inferred from homology"/>
<evidence type="ECO:0000259" key="3">
    <source>
        <dbReference type="PROSITE" id="PS50822"/>
    </source>
</evidence>